<reference evidence="2 3" key="1">
    <citation type="journal article" date="2020" name="Front. Microbiol.">
        <title>Single-cell genomics of novel Actinobacteria with the Wood-Ljungdahl pathway discovered in a serpentinizing system.</title>
        <authorList>
            <person name="Merino N."/>
            <person name="Kawai M."/>
            <person name="Boyd E.S."/>
            <person name="Colman D.R."/>
            <person name="McGlynn S.E."/>
            <person name="Nealson K.H."/>
            <person name="Kurokawa K."/>
            <person name="Hongoh Y."/>
        </authorList>
    </citation>
    <scope>NUCLEOTIDE SEQUENCE [LARGE SCALE GENOMIC DNA]</scope>
    <source>
        <strain evidence="2 3">S42</strain>
    </source>
</reference>
<dbReference type="Proteomes" id="UP000568877">
    <property type="component" value="Unassembled WGS sequence"/>
</dbReference>
<evidence type="ECO:0000313" key="2">
    <source>
        <dbReference type="EMBL" id="GFP32510.1"/>
    </source>
</evidence>
<comment type="caution">
    <text evidence="2">The sequence shown here is derived from an EMBL/GenBank/DDBJ whole genome shotgun (WGS) entry which is preliminary data.</text>
</comment>
<evidence type="ECO:0000313" key="3">
    <source>
        <dbReference type="Proteomes" id="UP000568877"/>
    </source>
</evidence>
<name>A0A6V8PK39_9ACTN</name>
<evidence type="ECO:0000259" key="1">
    <source>
        <dbReference type="Pfam" id="PF14104"/>
    </source>
</evidence>
<dbReference type="Pfam" id="PF14104">
    <property type="entry name" value="DUF4277"/>
    <property type="match status" value="1"/>
</dbReference>
<gene>
    <name evidence="2" type="ORF">HKBW3S42_00814</name>
</gene>
<dbReference type="AlphaFoldDB" id="A0A6V8PK39"/>
<dbReference type="EMBL" id="BLSA01000090">
    <property type="protein sequence ID" value="GFP32510.1"/>
    <property type="molecule type" value="Genomic_DNA"/>
</dbReference>
<proteinExistence type="predicted"/>
<accession>A0A6V8PK39</accession>
<protein>
    <recommendedName>
        <fullName evidence="1">DUF4277 domain-containing protein</fullName>
    </recommendedName>
</protein>
<dbReference type="InterPro" id="IPR025457">
    <property type="entry name" value="DUF4277"/>
</dbReference>
<organism evidence="2 3">
    <name type="scientific">Candidatus Hakubella thermalkaliphila</name>
    <dbReference type="NCBI Taxonomy" id="2754717"/>
    <lineage>
        <taxon>Bacteria</taxon>
        <taxon>Bacillati</taxon>
        <taxon>Actinomycetota</taxon>
        <taxon>Actinomycetota incertae sedis</taxon>
        <taxon>Candidatus Hakubellales</taxon>
        <taxon>Candidatus Hakubellaceae</taxon>
        <taxon>Candidatus Hakubella</taxon>
    </lineage>
</organism>
<feature type="domain" description="DUF4277" evidence="1">
    <location>
        <begin position="13"/>
        <end position="115"/>
    </location>
</feature>
<sequence>MSDIKAMLKEMNISQAEHLPIVAEFCRRIGIADAVNAAVPTEMTVNVGTVVQLMVLDTLSGRSPLYRLERFAESVDTGLLLDREIPAGAFNDTTLGRAMDAIYDAGTEQLVSQIAFSATRAFPEDMDMRHVHFDTTSVSVWGGLPYVQRGGEPATGDQRLQQGPQA</sequence>